<sequence length="254" mass="28274">MFRAVDYDDGLHRGYELGRGLSWDAVMAWRAALTRWLPHQRPLAVLELGSGTGRFSRFIADVGGGRVYAVEPSHRMRAIAVAEHRHDRVHCLAGRAEAIPLAAASCDAAVLFFVLHHVADLEAAAGELARVLRDGGRVLVAGSFSERLHPRTYYRYLPRAREIESELFPKLEDVARTFGKTGLTITGFDEVEHEVADSLASYRSRLGYRAISTFEHMTEDEINEGLSRLSTDADAEHGLQPVRHVHDLVTFSLS</sequence>
<accession>A0A1X0LF94</accession>
<dbReference type="AlphaFoldDB" id="A0A1X0LF94"/>
<keyword evidence="1 6" id="KW-0489">Methyltransferase</keyword>
<dbReference type="InterPro" id="IPR013216">
    <property type="entry name" value="Methyltransf_11"/>
</dbReference>
<dbReference type="EC" id="2.1.1.197" evidence="6"/>
<keyword evidence="3" id="KW-0949">S-adenosyl-L-methionine</keyword>
<evidence type="ECO:0000313" key="7">
    <source>
        <dbReference type="EMBL" id="VAZ92244.1"/>
    </source>
</evidence>
<dbReference type="SUPFAM" id="SSF53335">
    <property type="entry name" value="S-adenosyl-L-methionine-dependent methyltransferases"/>
    <property type="match status" value="1"/>
</dbReference>
<dbReference type="InterPro" id="IPR029063">
    <property type="entry name" value="SAM-dependent_MTases_sf"/>
</dbReference>
<dbReference type="GO" id="GO:0008757">
    <property type="term" value="F:S-adenosylmethionine-dependent methyltransferase activity"/>
    <property type="evidence" value="ECO:0007669"/>
    <property type="project" value="InterPro"/>
</dbReference>
<evidence type="ECO:0000313" key="9">
    <source>
        <dbReference type="Proteomes" id="UP000271464"/>
    </source>
</evidence>
<evidence type="ECO:0000313" key="8">
    <source>
        <dbReference type="Proteomes" id="UP000192335"/>
    </source>
</evidence>
<keyword evidence="2 6" id="KW-0808">Transferase</keyword>
<keyword evidence="9" id="KW-1185">Reference proteome</keyword>
<evidence type="ECO:0000256" key="3">
    <source>
        <dbReference type="ARBA" id="ARBA00022691"/>
    </source>
</evidence>
<proteinExistence type="predicted"/>
<dbReference type="Gene3D" id="3.40.50.150">
    <property type="entry name" value="Vaccinia Virus protein VP39"/>
    <property type="match status" value="1"/>
</dbReference>
<dbReference type="Proteomes" id="UP000279331">
    <property type="component" value="Unassembled WGS sequence"/>
</dbReference>
<dbReference type="GO" id="GO:0032259">
    <property type="term" value="P:methylation"/>
    <property type="evidence" value="ECO:0007669"/>
    <property type="project" value="UniProtKB-KW"/>
</dbReference>
<reference evidence="5 8" key="1">
    <citation type="submission" date="2017-02" db="EMBL/GenBank/DDBJ databases">
        <title>Mycobacterium kansasii genomes.</title>
        <authorList>
            <person name="Borowka P."/>
            <person name="Strapagiel D."/>
            <person name="Marciniak B."/>
            <person name="Lach J."/>
            <person name="Bakula Z."/>
            <person name="Van Ingen J."/>
            <person name="Safianowska A."/>
            <person name="Brzostek A."/>
            <person name="Dziadek J."/>
            <person name="Jagielski T."/>
        </authorList>
    </citation>
    <scope>NUCLEOTIDE SEQUENCE [LARGE SCALE GENOMIC DNA]</scope>
    <source>
        <strain evidence="5 8">12MK</strain>
    </source>
</reference>
<dbReference type="EMBL" id="UPHL01000054">
    <property type="protein sequence ID" value="VAZ83401.1"/>
    <property type="molecule type" value="Genomic_DNA"/>
</dbReference>
<evidence type="ECO:0000256" key="1">
    <source>
        <dbReference type="ARBA" id="ARBA00022603"/>
    </source>
</evidence>
<evidence type="ECO:0000313" key="5">
    <source>
        <dbReference type="EMBL" id="ORC09466.1"/>
    </source>
</evidence>
<comment type="caution">
    <text evidence="6">The sequence shown here is derived from an EMBL/GenBank/DDBJ whole genome shotgun (WGS) entry which is preliminary data.</text>
</comment>
<dbReference type="GeneID" id="66600785"/>
<dbReference type="PANTHER" id="PTHR43464:SF19">
    <property type="entry name" value="UBIQUINONE BIOSYNTHESIS O-METHYLTRANSFERASE, MITOCHONDRIAL"/>
    <property type="match status" value="1"/>
</dbReference>
<name>A0A1X0LF94_9MYCO</name>
<dbReference type="EMBL" id="MWQA01000001">
    <property type="protein sequence ID" value="ORC09466.1"/>
    <property type="molecule type" value="Genomic_DNA"/>
</dbReference>
<dbReference type="Pfam" id="PF08241">
    <property type="entry name" value="Methyltransf_11"/>
    <property type="match status" value="1"/>
</dbReference>
<dbReference type="GO" id="GO:0102130">
    <property type="term" value="F:malonyl-CoA methyltransferase activity"/>
    <property type="evidence" value="ECO:0007669"/>
    <property type="project" value="UniProtKB-EC"/>
</dbReference>
<dbReference type="Proteomes" id="UP000271464">
    <property type="component" value="Unassembled WGS sequence"/>
</dbReference>
<dbReference type="EMBL" id="UPHM01000045">
    <property type="protein sequence ID" value="VAZ92244.1"/>
    <property type="molecule type" value="Genomic_DNA"/>
</dbReference>
<evidence type="ECO:0000313" key="10">
    <source>
        <dbReference type="Proteomes" id="UP000279331"/>
    </source>
</evidence>
<dbReference type="OrthoDB" id="529208at2"/>
<protein>
    <submittedName>
        <fullName evidence="6">Malonyl-[acyl-carrier protein] O-methyltransferase</fullName>
        <ecNumber evidence="6">2.1.1.197</ecNumber>
    </submittedName>
</protein>
<dbReference type="RefSeq" id="WP_075548230.1">
    <property type="nucleotide sequence ID" value="NZ_CADEAW010000103.1"/>
</dbReference>
<dbReference type="Proteomes" id="UP000192335">
    <property type="component" value="Unassembled WGS sequence"/>
</dbReference>
<evidence type="ECO:0000256" key="2">
    <source>
        <dbReference type="ARBA" id="ARBA00022679"/>
    </source>
</evidence>
<feature type="domain" description="Methyltransferase type 11" evidence="4">
    <location>
        <begin position="46"/>
        <end position="139"/>
    </location>
</feature>
<reference evidence="9 10" key="2">
    <citation type="submission" date="2018-09" db="EMBL/GenBank/DDBJ databases">
        <authorList>
            <person name="Tagini F."/>
        </authorList>
    </citation>
    <scope>NUCLEOTIDE SEQUENCE [LARGE SCALE GENOMIC DNA]</scope>
    <source>
        <strain evidence="7 9">MK4</strain>
        <strain evidence="6 10">MK42</strain>
    </source>
</reference>
<gene>
    <name evidence="6" type="primary">bioC</name>
    <name evidence="5" type="ORF">B4U45_25570</name>
    <name evidence="6" type="ORF">LAUMK42_02218</name>
    <name evidence="7" type="ORF">LAUMK4_02041</name>
</gene>
<evidence type="ECO:0000259" key="4">
    <source>
        <dbReference type="Pfam" id="PF08241"/>
    </source>
</evidence>
<dbReference type="CDD" id="cd02440">
    <property type="entry name" value="AdoMet_MTases"/>
    <property type="match status" value="1"/>
</dbReference>
<organism evidence="6 10">
    <name type="scientific">Mycobacterium persicum</name>
    <dbReference type="NCBI Taxonomy" id="1487726"/>
    <lineage>
        <taxon>Bacteria</taxon>
        <taxon>Bacillati</taxon>
        <taxon>Actinomycetota</taxon>
        <taxon>Actinomycetes</taxon>
        <taxon>Mycobacteriales</taxon>
        <taxon>Mycobacteriaceae</taxon>
        <taxon>Mycobacterium</taxon>
    </lineage>
</organism>
<dbReference type="PANTHER" id="PTHR43464">
    <property type="entry name" value="METHYLTRANSFERASE"/>
    <property type="match status" value="1"/>
</dbReference>
<evidence type="ECO:0000313" key="6">
    <source>
        <dbReference type="EMBL" id="VAZ83401.1"/>
    </source>
</evidence>